<evidence type="ECO:0000256" key="1">
    <source>
        <dbReference type="SAM" id="MobiDB-lite"/>
    </source>
</evidence>
<dbReference type="AlphaFoldDB" id="A0A6B8KJG7"/>
<organism evidence="2 3">
    <name type="scientific">Methylocystis heyeri</name>
    <dbReference type="NCBI Taxonomy" id="391905"/>
    <lineage>
        <taxon>Bacteria</taxon>
        <taxon>Pseudomonadati</taxon>
        <taxon>Pseudomonadota</taxon>
        <taxon>Alphaproteobacteria</taxon>
        <taxon>Hyphomicrobiales</taxon>
        <taxon>Methylocystaceae</taxon>
        <taxon>Methylocystis</taxon>
    </lineage>
</organism>
<protein>
    <submittedName>
        <fullName evidence="2">Uncharacterized protein</fullName>
    </submittedName>
</protein>
<proteinExistence type="predicted"/>
<feature type="region of interest" description="Disordered" evidence="1">
    <location>
        <begin position="29"/>
        <end position="72"/>
    </location>
</feature>
<sequence length="72" mass="7619">MNPTLLAALAVAGLVAYALGRAVMDALGKAGSEKERADRAEADASTAKRQGQIMAQQKDLSDVEDDLRNGRF</sequence>
<gene>
    <name evidence="2" type="ORF">H2LOC_014025</name>
</gene>
<reference evidence="2 3" key="1">
    <citation type="submission" date="2019-11" db="EMBL/GenBank/DDBJ databases">
        <title>The genome sequence of Methylocystis heyeri.</title>
        <authorList>
            <person name="Oshkin I.Y."/>
            <person name="Miroshnikov K."/>
            <person name="Dedysh S.N."/>
        </authorList>
    </citation>
    <scope>NUCLEOTIDE SEQUENCE [LARGE SCALE GENOMIC DNA]</scope>
    <source>
        <strain evidence="2 3">H2</strain>
    </source>
</reference>
<keyword evidence="3" id="KW-1185">Reference proteome</keyword>
<dbReference type="RefSeq" id="WP_136497603.1">
    <property type="nucleotide sequence ID" value="NZ_CP046052.1"/>
</dbReference>
<dbReference type="Proteomes" id="UP000309061">
    <property type="component" value="Chromosome"/>
</dbReference>
<accession>A0A6B8KJG7</accession>
<dbReference type="EMBL" id="CP046052">
    <property type="protein sequence ID" value="QGM46720.1"/>
    <property type="molecule type" value="Genomic_DNA"/>
</dbReference>
<evidence type="ECO:0000313" key="2">
    <source>
        <dbReference type="EMBL" id="QGM46720.1"/>
    </source>
</evidence>
<feature type="compositionally biased region" description="Basic and acidic residues" evidence="1">
    <location>
        <begin position="31"/>
        <end position="42"/>
    </location>
</feature>
<name>A0A6B8KJG7_9HYPH</name>
<evidence type="ECO:0000313" key="3">
    <source>
        <dbReference type="Proteomes" id="UP000309061"/>
    </source>
</evidence>
<dbReference type="KEGG" id="mhey:H2LOC_014025"/>